<evidence type="ECO:0000256" key="6">
    <source>
        <dbReference type="RuleBase" id="RU003355"/>
    </source>
</evidence>
<keyword evidence="4 5" id="KW-0720">Serine protease</keyword>
<feature type="active site" description="Charge relay system" evidence="5">
    <location>
        <position position="49"/>
    </location>
</feature>
<dbReference type="Pfam" id="PF00082">
    <property type="entry name" value="Peptidase_S8"/>
    <property type="match status" value="1"/>
</dbReference>
<feature type="active site" description="Charge relay system" evidence="5">
    <location>
        <position position="92"/>
    </location>
</feature>
<gene>
    <name evidence="8" type="ORF">COK99_17240</name>
</gene>
<evidence type="ECO:0000256" key="3">
    <source>
        <dbReference type="ARBA" id="ARBA00022801"/>
    </source>
</evidence>
<feature type="active site" description="Charge relay system" evidence="5">
    <location>
        <position position="266"/>
    </location>
</feature>
<reference evidence="8 9" key="1">
    <citation type="submission" date="2017-09" db="EMBL/GenBank/DDBJ databases">
        <title>Large-scale bioinformatics analysis of Bacillus genomes uncovers conserved roles of natural products in bacterial physiology.</title>
        <authorList>
            <consortium name="Agbiome Team Llc"/>
            <person name="Bleich R.M."/>
            <person name="Grubbs K.J."/>
            <person name="Santa Maria K.C."/>
            <person name="Allen S.E."/>
            <person name="Farag S."/>
            <person name="Shank E.A."/>
            <person name="Bowers A."/>
        </authorList>
    </citation>
    <scope>NUCLEOTIDE SEQUENCE [LARGE SCALE GENOMIC DNA]</scope>
    <source>
        <strain evidence="8 9">AFS060060</strain>
    </source>
</reference>
<evidence type="ECO:0000256" key="4">
    <source>
        <dbReference type="ARBA" id="ARBA00022825"/>
    </source>
</evidence>
<dbReference type="Gene3D" id="3.40.50.200">
    <property type="entry name" value="Peptidase S8/S53 domain"/>
    <property type="match status" value="1"/>
</dbReference>
<dbReference type="RefSeq" id="WP_097962105.1">
    <property type="nucleotide sequence ID" value="NZ_NUHS01000052.1"/>
</dbReference>
<name>A0A9X7BM78_BACTU</name>
<dbReference type="Proteomes" id="UP000223366">
    <property type="component" value="Unassembled WGS sequence"/>
</dbReference>
<dbReference type="PANTHER" id="PTHR43399">
    <property type="entry name" value="SUBTILISIN-RELATED"/>
    <property type="match status" value="1"/>
</dbReference>
<comment type="caution">
    <text evidence="8">The sequence shown here is derived from an EMBL/GenBank/DDBJ whole genome shotgun (WGS) entry which is preliminary data.</text>
</comment>
<sequence>MKQMSLIPFEVQSMVKNTYEIPFGVKMIGAPEFWEESDRGRGIVIAVLDSGCDINHPDLKERIIGGADFTSDTHQDLTDIKNLKNVADILGHGTHVAGTIAATINGSGVVGVAPEAKLLICKVLKRVEEVGPGDSKFRAEYPNIIKAINECIKWRGPNQERVRIISMSLSGKEEDLELHKCIKKAVLNDILVICAAGNKGDGNEHTKEVGYPAYYPEVVCVGAVNMYKKLSQFTNTNDEVDLVAPGEEILSTYTNDKGYAVLRGTSMATPHVAGAAALLLKHHEKKFNKKLTEPELFTELIKHTKSIGYSKYGEGHGLLTLNIKENVQ</sequence>
<accession>A0A9X7BM78</accession>
<comment type="similarity">
    <text evidence="1 5 6">Belongs to the peptidase S8 family.</text>
</comment>
<dbReference type="PROSITE" id="PS00138">
    <property type="entry name" value="SUBTILASE_SER"/>
    <property type="match status" value="1"/>
</dbReference>
<evidence type="ECO:0000256" key="1">
    <source>
        <dbReference type="ARBA" id="ARBA00011073"/>
    </source>
</evidence>
<keyword evidence="2 5" id="KW-0645">Protease</keyword>
<dbReference type="InterPro" id="IPR051048">
    <property type="entry name" value="Peptidase_S8/S53_subtilisin"/>
</dbReference>
<dbReference type="InterPro" id="IPR034202">
    <property type="entry name" value="Subtilisin_Carlsberg-like"/>
</dbReference>
<dbReference type="InterPro" id="IPR023828">
    <property type="entry name" value="Peptidase_S8_Ser-AS"/>
</dbReference>
<dbReference type="PROSITE" id="PS51892">
    <property type="entry name" value="SUBTILASE"/>
    <property type="match status" value="1"/>
</dbReference>
<evidence type="ECO:0000259" key="7">
    <source>
        <dbReference type="Pfam" id="PF00082"/>
    </source>
</evidence>
<dbReference type="PROSITE" id="PS00136">
    <property type="entry name" value="SUBTILASE_ASP"/>
    <property type="match status" value="1"/>
</dbReference>
<evidence type="ECO:0000313" key="8">
    <source>
        <dbReference type="EMBL" id="PFV29631.1"/>
    </source>
</evidence>
<evidence type="ECO:0000256" key="5">
    <source>
        <dbReference type="PROSITE-ProRule" id="PRU01240"/>
    </source>
</evidence>
<dbReference type="InterPro" id="IPR015500">
    <property type="entry name" value="Peptidase_S8_subtilisin-rel"/>
</dbReference>
<dbReference type="GO" id="GO:0004252">
    <property type="term" value="F:serine-type endopeptidase activity"/>
    <property type="evidence" value="ECO:0007669"/>
    <property type="project" value="UniProtKB-UniRule"/>
</dbReference>
<keyword evidence="3 5" id="KW-0378">Hydrolase</keyword>
<dbReference type="EMBL" id="NVDU01000040">
    <property type="protein sequence ID" value="PFV29631.1"/>
    <property type="molecule type" value="Genomic_DNA"/>
</dbReference>
<dbReference type="SUPFAM" id="SSF52743">
    <property type="entry name" value="Subtilisin-like"/>
    <property type="match status" value="1"/>
</dbReference>
<dbReference type="InterPro" id="IPR000209">
    <property type="entry name" value="Peptidase_S8/S53_dom"/>
</dbReference>
<organism evidence="8 9">
    <name type="scientific">Bacillus thuringiensis</name>
    <dbReference type="NCBI Taxonomy" id="1428"/>
    <lineage>
        <taxon>Bacteria</taxon>
        <taxon>Bacillati</taxon>
        <taxon>Bacillota</taxon>
        <taxon>Bacilli</taxon>
        <taxon>Bacillales</taxon>
        <taxon>Bacillaceae</taxon>
        <taxon>Bacillus</taxon>
        <taxon>Bacillus cereus group</taxon>
    </lineage>
</organism>
<dbReference type="InterPro" id="IPR022398">
    <property type="entry name" value="Peptidase_S8_His-AS"/>
</dbReference>
<dbReference type="PANTHER" id="PTHR43399:SF4">
    <property type="entry name" value="CELL WALL-ASSOCIATED PROTEASE"/>
    <property type="match status" value="1"/>
</dbReference>
<dbReference type="InterPro" id="IPR023827">
    <property type="entry name" value="Peptidase_S8_Asp-AS"/>
</dbReference>
<dbReference type="GO" id="GO:0006508">
    <property type="term" value="P:proteolysis"/>
    <property type="evidence" value="ECO:0007669"/>
    <property type="project" value="UniProtKB-KW"/>
</dbReference>
<proteinExistence type="inferred from homology"/>
<dbReference type="InterPro" id="IPR036852">
    <property type="entry name" value="Peptidase_S8/S53_dom_sf"/>
</dbReference>
<evidence type="ECO:0000256" key="2">
    <source>
        <dbReference type="ARBA" id="ARBA00022670"/>
    </source>
</evidence>
<dbReference type="PROSITE" id="PS00137">
    <property type="entry name" value="SUBTILASE_HIS"/>
    <property type="match status" value="1"/>
</dbReference>
<protein>
    <submittedName>
        <fullName evidence="8">Serine protease</fullName>
    </submittedName>
</protein>
<evidence type="ECO:0000313" key="9">
    <source>
        <dbReference type="Proteomes" id="UP000223366"/>
    </source>
</evidence>
<feature type="domain" description="Peptidase S8/S53" evidence="7">
    <location>
        <begin position="40"/>
        <end position="305"/>
    </location>
</feature>
<dbReference type="AlphaFoldDB" id="A0A9X7BM78"/>
<dbReference type="CDD" id="cd07477">
    <property type="entry name" value="Peptidases_S8_Subtilisin_subset"/>
    <property type="match status" value="1"/>
</dbReference>
<dbReference type="PRINTS" id="PR00723">
    <property type="entry name" value="SUBTILISIN"/>
</dbReference>